<dbReference type="PANTHER" id="PTHR30309">
    <property type="entry name" value="INNER MEMBRANE PROTEIN YGIH"/>
    <property type="match status" value="1"/>
</dbReference>
<dbReference type="GO" id="GO:0008654">
    <property type="term" value="P:phospholipid biosynthetic process"/>
    <property type="evidence" value="ECO:0007669"/>
    <property type="project" value="UniProtKB-UniRule"/>
</dbReference>
<dbReference type="UniPathway" id="UPA00085"/>
<dbReference type="HAMAP" id="MF_01043">
    <property type="entry name" value="PlsY"/>
    <property type="match status" value="1"/>
</dbReference>
<feature type="transmembrane region" description="Helical" evidence="10">
    <location>
        <begin position="46"/>
        <end position="70"/>
    </location>
</feature>
<evidence type="ECO:0000313" key="11">
    <source>
        <dbReference type="EMBL" id="MBC8336342.1"/>
    </source>
</evidence>
<evidence type="ECO:0000256" key="3">
    <source>
        <dbReference type="ARBA" id="ARBA00022679"/>
    </source>
</evidence>
<evidence type="ECO:0000256" key="4">
    <source>
        <dbReference type="ARBA" id="ARBA00022692"/>
    </source>
</evidence>
<dbReference type="EC" id="2.3.1.275" evidence="10"/>
<keyword evidence="8 10" id="KW-0594">Phospholipid biosynthesis</keyword>
<gene>
    <name evidence="10" type="primary">plsY</name>
    <name evidence="11" type="ORF">H8E29_13845</name>
</gene>
<keyword evidence="2 10" id="KW-0444">Lipid biosynthesis</keyword>
<keyword evidence="3 10" id="KW-0808">Transferase</keyword>
<keyword evidence="1 10" id="KW-1003">Cell membrane</keyword>
<dbReference type="EMBL" id="JACNJN010000156">
    <property type="protein sequence ID" value="MBC8336342.1"/>
    <property type="molecule type" value="Genomic_DNA"/>
</dbReference>
<dbReference type="InterPro" id="IPR003811">
    <property type="entry name" value="G3P_acylTferase_PlsY"/>
</dbReference>
<evidence type="ECO:0000256" key="7">
    <source>
        <dbReference type="ARBA" id="ARBA00023136"/>
    </source>
</evidence>
<keyword evidence="7 10" id="KW-0472">Membrane</keyword>
<feature type="transmembrane region" description="Helical" evidence="10">
    <location>
        <begin position="6"/>
        <end position="25"/>
    </location>
</feature>
<accession>A0A8J6TK79</accession>
<dbReference type="AlphaFoldDB" id="A0A8J6TK79"/>
<keyword evidence="6 10" id="KW-0443">Lipid metabolism</keyword>
<evidence type="ECO:0000256" key="2">
    <source>
        <dbReference type="ARBA" id="ARBA00022516"/>
    </source>
</evidence>
<protein>
    <recommendedName>
        <fullName evidence="10">Glycerol-3-phosphate acyltransferase</fullName>
    </recommendedName>
    <alternativeName>
        <fullName evidence="10">Acyl-PO4 G3P acyltransferase</fullName>
    </alternativeName>
    <alternativeName>
        <fullName evidence="10">Acyl-phosphate--glycerol-3-phosphate acyltransferase</fullName>
    </alternativeName>
    <alternativeName>
        <fullName evidence="10">G3P acyltransferase</fullName>
        <shortName evidence="10">GPAT</shortName>
        <ecNumber evidence="10">2.3.1.275</ecNumber>
    </alternativeName>
    <alternativeName>
        <fullName evidence="10">Lysophosphatidic acid synthase</fullName>
        <shortName evidence="10">LPA synthase</shortName>
    </alternativeName>
</protein>
<comment type="similarity">
    <text evidence="10">Belongs to the PlsY family.</text>
</comment>
<feature type="transmembrane region" description="Helical" evidence="10">
    <location>
        <begin position="137"/>
        <end position="154"/>
    </location>
</feature>
<keyword evidence="9 10" id="KW-1208">Phospholipid metabolism</keyword>
<organism evidence="11 12">
    <name type="scientific">Candidatus Desulfolinea nitratireducens</name>
    <dbReference type="NCBI Taxonomy" id="2841698"/>
    <lineage>
        <taxon>Bacteria</taxon>
        <taxon>Bacillati</taxon>
        <taxon>Chloroflexota</taxon>
        <taxon>Anaerolineae</taxon>
        <taxon>Anaerolineales</taxon>
        <taxon>Anaerolineales incertae sedis</taxon>
        <taxon>Candidatus Desulfolinea</taxon>
    </lineage>
</organism>
<dbReference type="SMART" id="SM01207">
    <property type="entry name" value="G3P_acyltransf"/>
    <property type="match status" value="1"/>
</dbReference>
<comment type="catalytic activity">
    <reaction evidence="10">
        <text>an acyl phosphate + sn-glycerol 3-phosphate = a 1-acyl-sn-glycero-3-phosphate + phosphate</text>
        <dbReference type="Rhea" id="RHEA:34075"/>
        <dbReference type="ChEBI" id="CHEBI:43474"/>
        <dbReference type="ChEBI" id="CHEBI:57597"/>
        <dbReference type="ChEBI" id="CHEBI:57970"/>
        <dbReference type="ChEBI" id="CHEBI:59918"/>
        <dbReference type="EC" id="2.3.1.275"/>
    </reaction>
</comment>
<sequence>MALYWLAGYFSGSLPFGLWITRLFKNTDIRDGGSGHVTTTNTVRQAGFFAGAIVLILDIAKGFIPVWFAIRAGYPAWSVAIVAALAVIGHCWPIFANFRGGMGLATTGGAMLASSIPAALVVLALLLTLVLTIRHSARAALFTGLIAPIILWLFQFRGIELWVMVATGLVIAVRFTIDWNRKYRELWLDREENTDQIV</sequence>
<dbReference type="GO" id="GO:0005886">
    <property type="term" value="C:plasma membrane"/>
    <property type="evidence" value="ECO:0007669"/>
    <property type="project" value="UniProtKB-SubCell"/>
</dbReference>
<evidence type="ECO:0000313" key="12">
    <source>
        <dbReference type="Proteomes" id="UP000614469"/>
    </source>
</evidence>
<comment type="function">
    <text evidence="10">Catalyzes the transfer of an acyl group from acyl-phosphate (acyl-PO(4)) to glycerol-3-phosphate (G3P) to form lysophosphatidic acid (LPA). This enzyme utilizes acyl-phosphate as fatty acyl donor, but not acyl-CoA or acyl-ACP.</text>
</comment>
<evidence type="ECO:0000256" key="5">
    <source>
        <dbReference type="ARBA" id="ARBA00022989"/>
    </source>
</evidence>
<keyword evidence="11" id="KW-0012">Acyltransferase</keyword>
<comment type="subunit">
    <text evidence="10">Probably interacts with PlsX.</text>
</comment>
<comment type="subcellular location">
    <subcellularLocation>
        <location evidence="10">Cell membrane</location>
        <topology evidence="10">Multi-pass membrane protein</topology>
    </subcellularLocation>
</comment>
<comment type="caution">
    <text evidence="11">The sequence shown here is derived from an EMBL/GenBank/DDBJ whole genome shotgun (WGS) entry which is preliminary data.</text>
</comment>
<evidence type="ECO:0000256" key="8">
    <source>
        <dbReference type="ARBA" id="ARBA00023209"/>
    </source>
</evidence>
<evidence type="ECO:0000256" key="6">
    <source>
        <dbReference type="ARBA" id="ARBA00023098"/>
    </source>
</evidence>
<evidence type="ECO:0000256" key="1">
    <source>
        <dbReference type="ARBA" id="ARBA00022475"/>
    </source>
</evidence>
<evidence type="ECO:0000256" key="10">
    <source>
        <dbReference type="HAMAP-Rule" id="MF_01043"/>
    </source>
</evidence>
<name>A0A8J6TK79_9CHLR</name>
<dbReference type="Proteomes" id="UP000614469">
    <property type="component" value="Unassembled WGS sequence"/>
</dbReference>
<dbReference type="PANTHER" id="PTHR30309:SF0">
    <property type="entry name" value="GLYCEROL-3-PHOSPHATE ACYLTRANSFERASE-RELATED"/>
    <property type="match status" value="1"/>
</dbReference>
<comment type="pathway">
    <text evidence="10">Lipid metabolism; phospholipid metabolism.</text>
</comment>
<evidence type="ECO:0000256" key="9">
    <source>
        <dbReference type="ARBA" id="ARBA00023264"/>
    </source>
</evidence>
<proteinExistence type="inferred from homology"/>
<keyword evidence="4 10" id="KW-0812">Transmembrane</keyword>
<dbReference type="GO" id="GO:0043772">
    <property type="term" value="F:acyl-phosphate glycerol-3-phosphate acyltransferase activity"/>
    <property type="evidence" value="ECO:0007669"/>
    <property type="project" value="UniProtKB-UniRule"/>
</dbReference>
<feature type="transmembrane region" description="Helical" evidence="10">
    <location>
        <begin position="76"/>
        <end position="98"/>
    </location>
</feature>
<feature type="transmembrane region" description="Helical" evidence="10">
    <location>
        <begin position="161"/>
        <end position="177"/>
    </location>
</feature>
<feature type="transmembrane region" description="Helical" evidence="10">
    <location>
        <begin position="110"/>
        <end position="131"/>
    </location>
</feature>
<reference evidence="11 12" key="1">
    <citation type="submission" date="2020-08" db="EMBL/GenBank/DDBJ databases">
        <title>Bridging the membrane lipid divide: bacteria of the FCB group superphylum have the potential to synthesize archaeal ether lipids.</title>
        <authorList>
            <person name="Villanueva L."/>
            <person name="Von Meijenfeldt F.A.B."/>
            <person name="Westbye A.B."/>
            <person name="Yadav S."/>
            <person name="Hopmans E.C."/>
            <person name="Dutilh B.E."/>
            <person name="Sinninghe Damste J.S."/>
        </authorList>
    </citation>
    <scope>NUCLEOTIDE SEQUENCE [LARGE SCALE GENOMIC DNA]</scope>
    <source>
        <strain evidence="11">NIOZ-UU36</strain>
    </source>
</reference>
<dbReference type="Pfam" id="PF02660">
    <property type="entry name" value="G3P_acyltransf"/>
    <property type="match status" value="1"/>
</dbReference>
<keyword evidence="5 10" id="KW-1133">Transmembrane helix</keyword>